<keyword evidence="1" id="KW-0472">Membrane</keyword>
<keyword evidence="1" id="KW-0812">Transmembrane</keyword>
<keyword evidence="3" id="KW-1185">Reference proteome</keyword>
<dbReference type="EMBL" id="MH744419">
    <property type="protein sequence ID" value="AYD81522.1"/>
    <property type="molecule type" value="Genomic_DNA"/>
</dbReference>
<keyword evidence="1" id="KW-1133">Transmembrane helix</keyword>
<protein>
    <submittedName>
        <fullName evidence="2">Uncharacterized protein</fullName>
    </submittedName>
</protein>
<reference evidence="2 3" key="1">
    <citation type="submission" date="2018-08" db="EMBL/GenBank/DDBJ databases">
        <authorList>
            <person name="Edupali M."/>
            <person name="Eltaeb M."/>
            <person name="Griswold I."/>
            <person name="Han P."/>
            <person name="Iszauk E."/>
            <person name="Joshi S."/>
            <person name="Kim Y."/>
            <person name="Krakopolsky K."/>
            <person name="Kubyshko V."/>
            <person name="Lee J."/>
            <person name="Lee N.Y."/>
            <person name="Lumaj G."/>
            <person name="Muskovitz J."/>
            <person name="Ning J."/>
            <person name="Noll E."/>
            <person name="Persaud B."/>
            <person name="Shankar N."/>
            <person name="Shim K."/>
            <person name="Srinivasan C."/>
            <person name="Yoon I."/>
            <person name="Zhang S."/>
            <person name="Ziausyte U."/>
            <person name="Jarvik J.W."/>
            <person name="Mcguier N."/>
            <person name="Lopez A.J."/>
            <person name="Garlena R.A."/>
            <person name="Russell D.A."/>
            <person name="Pope W.H."/>
            <person name="Jacobs-Sera D."/>
            <person name="Hatfull G.F."/>
        </authorList>
    </citation>
    <scope>NUCLEOTIDE SEQUENCE [LARGE SCALE GENOMIC DNA]</scope>
</reference>
<evidence type="ECO:0000313" key="3">
    <source>
        <dbReference type="Proteomes" id="UP000278416"/>
    </source>
</evidence>
<gene>
    <name evidence="2" type="primary">28</name>
    <name evidence="2" type="ORF">KBurrousTX_28</name>
</gene>
<dbReference type="RefSeq" id="YP_009881701.1">
    <property type="nucleotide sequence ID" value="NC_049442.1"/>
</dbReference>
<dbReference type="Proteomes" id="UP000278416">
    <property type="component" value="Segment"/>
</dbReference>
<proteinExistence type="predicted"/>
<evidence type="ECO:0000313" key="2">
    <source>
        <dbReference type="EMBL" id="AYD81522.1"/>
    </source>
</evidence>
<feature type="transmembrane region" description="Helical" evidence="1">
    <location>
        <begin position="13"/>
        <end position="33"/>
    </location>
</feature>
<dbReference type="KEGG" id="vg:55810974"/>
<organism evidence="2 3">
    <name type="scientific">Arthrobacter phage KBurrousTX</name>
    <dbReference type="NCBI Taxonomy" id="2315608"/>
    <lineage>
        <taxon>Viruses</taxon>
        <taxon>Duplodnaviria</taxon>
        <taxon>Heunggongvirae</taxon>
        <taxon>Uroviricota</taxon>
        <taxon>Caudoviricetes</taxon>
        <taxon>Klausavirus</taxon>
        <taxon>Klausavirus kburrousTX</taxon>
    </lineage>
</organism>
<name>A0A386K9S9_9CAUD</name>
<accession>A0A386K9S9</accession>
<evidence type="ECO:0000256" key="1">
    <source>
        <dbReference type="SAM" id="Phobius"/>
    </source>
</evidence>
<dbReference type="GeneID" id="55810974"/>
<sequence length="97" mass="10466">MFSDIPAWIGTDLTPWAIVGLVVISILTGRFLVPKLYYNEIKADRDSWKAIAESLTGDVGTIARALPGVLEVGKSMDKVMTAVREKTQADAETGVGE</sequence>